<keyword evidence="4" id="KW-1003">Cell membrane</keyword>
<comment type="similarity">
    <text evidence="2">Belongs to the TonB family.</text>
</comment>
<dbReference type="EMBL" id="CP029343">
    <property type="protein sequence ID" value="AWL07186.1"/>
    <property type="molecule type" value="Genomic_DNA"/>
</dbReference>
<dbReference type="GO" id="GO:0005886">
    <property type="term" value="C:plasma membrane"/>
    <property type="evidence" value="ECO:0007669"/>
    <property type="project" value="UniProtKB-SubCell"/>
</dbReference>
<dbReference type="PROSITE" id="PS52015">
    <property type="entry name" value="TONB_CTD"/>
    <property type="match status" value="1"/>
</dbReference>
<evidence type="ECO:0000256" key="3">
    <source>
        <dbReference type="ARBA" id="ARBA00022448"/>
    </source>
</evidence>
<organism evidence="11 12">
    <name type="scientific">Massilia oculi</name>
    <dbReference type="NCBI Taxonomy" id="945844"/>
    <lineage>
        <taxon>Bacteria</taxon>
        <taxon>Pseudomonadati</taxon>
        <taxon>Pseudomonadota</taxon>
        <taxon>Betaproteobacteria</taxon>
        <taxon>Burkholderiales</taxon>
        <taxon>Oxalobacteraceae</taxon>
        <taxon>Telluria group</taxon>
        <taxon>Massilia</taxon>
    </lineage>
</organism>
<accession>A0A2S2DQV0</accession>
<keyword evidence="5" id="KW-0997">Cell inner membrane</keyword>
<keyword evidence="6" id="KW-0812">Transmembrane</keyword>
<evidence type="ECO:0000256" key="6">
    <source>
        <dbReference type="ARBA" id="ARBA00022692"/>
    </source>
</evidence>
<comment type="subcellular location">
    <subcellularLocation>
        <location evidence="1">Cell inner membrane</location>
        <topology evidence="1">Single-pass membrane protein</topology>
        <orientation evidence="1">Periplasmic side</orientation>
    </subcellularLocation>
</comment>
<dbReference type="InterPro" id="IPR051045">
    <property type="entry name" value="TonB-dependent_transducer"/>
</dbReference>
<dbReference type="PANTHER" id="PTHR33446">
    <property type="entry name" value="PROTEIN TONB-RELATED"/>
    <property type="match status" value="1"/>
</dbReference>
<evidence type="ECO:0000256" key="8">
    <source>
        <dbReference type="ARBA" id="ARBA00022989"/>
    </source>
</evidence>
<dbReference type="PANTHER" id="PTHR33446:SF2">
    <property type="entry name" value="PROTEIN TONB"/>
    <property type="match status" value="1"/>
</dbReference>
<dbReference type="InterPro" id="IPR037682">
    <property type="entry name" value="TonB_C"/>
</dbReference>
<keyword evidence="12" id="KW-1185">Reference proteome</keyword>
<dbReference type="AlphaFoldDB" id="A0A2S2DQV0"/>
<protein>
    <recommendedName>
        <fullName evidence="10">TonB C-terminal domain-containing protein</fullName>
    </recommendedName>
</protein>
<dbReference type="Gene3D" id="3.30.1150.10">
    <property type="match status" value="1"/>
</dbReference>
<evidence type="ECO:0000256" key="2">
    <source>
        <dbReference type="ARBA" id="ARBA00006555"/>
    </source>
</evidence>
<evidence type="ECO:0000313" key="11">
    <source>
        <dbReference type="EMBL" id="AWL07186.1"/>
    </source>
</evidence>
<feature type="domain" description="TonB C-terminal" evidence="10">
    <location>
        <begin position="77"/>
        <end position="167"/>
    </location>
</feature>
<dbReference type="Proteomes" id="UP000245820">
    <property type="component" value="Chromosome"/>
</dbReference>
<keyword evidence="7" id="KW-0653">Protein transport</keyword>
<dbReference type="GO" id="GO:0015031">
    <property type="term" value="P:protein transport"/>
    <property type="evidence" value="ECO:0007669"/>
    <property type="project" value="UniProtKB-KW"/>
</dbReference>
<keyword evidence="9" id="KW-0472">Membrane</keyword>
<evidence type="ECO:0000256" key="9">
    <source>
        <dbReference type="ARBA" id="ARBA00023136"/>
    </source>
</evidence>
<dbReference type="NCBIfam" id="TIGR01352">
    <property type="entry name" value="tonB_Cterm"/>
    <property type="match status" value="1"/>
</dbReference>
<evidence type="ECO:0000256" key="5">
    <source>
        <dbReference type="ARBA" id="ARBA00022519"/>
    </source>
</evidence>
<keyword evidence="8" id="KW-1133">Transmembrane helix</keyword>
<gene>
    <name evidence="11" type="ORF">DIR46_23995</name>
</gene>
<reference evidence="11 12" key="1">
    <citation type="submission" date="2018-05" db="EMBL/GenBank/DDBJ databases">
        <title>Complete genome sequence of Massilia oculi sp. nov. CCUG 43427T (=DSM 26321T), the type strain of M. oculi, and comparison with genome sequences of other Massilia strains.</title>
        <authorList>
            <person name="Zhu B."/>
        </authorList>
    </citation>
    <scope>NUCLEOTIDE SEQUENCE [LARGE SCALE GENOMIC DNA]</scope>
    <source>
        <strain evidence="11 12">CCUG 43427</strain>
    </source>
</reference>
<keyword evidence="3" id="KW-0813">Transport</keyword>
<dbReference type="InterPro" id="IPR006260">
    <property type="entry name" value="TonB/TolA_C"/>
</dbReference>
<evidence type="ECO:0000256" key="4">
    <source>
        <dbReference type="ARBA" id="ARBA00022475"/>
    </source>
</evidence>
<evidence type="ECO:0000256" key="7">
    <source>
        <dbReference type="ARBA" id="ARBA00022927"/>
    </source>
</evidence>
<dbReference type="GO" id="GO:0055085">
    <property type="term" value="P:transmembrane transport"/>
    <property type="evidence" value="ECO:0007669"/>
    <property type="project" value="InterPro"/>
</dbReference>
<dbReference type="KEGG" id="mtim:DIR46_23995"/>
<proteinExistence type="inferred from homology"/>
<dbReference type="SUPFAM" id="SSF74653">
    <property type="entry name" value="TolA/TonB C-terminal domain"/>
    <property type="match status" value="1"/>
</dbReference>
<evidence type="ECO:0000259" key="10">
    <source>
        <dbReference type="PROSITE" id="PS52015"/>
    </source>
</evidence>
<sequence>MNDPPGTPGGSTCTAATRHPIGAANEGEGMSRNKPLFRTLTHPRRKAALTAFGLALLAGCTQTAPVNPFAAMPDSVTTEPVVNFKSCRKPEYPPQALAAKVEGTVTLAFLVRADGTVREAVVRKTSGNASLDEAARAALARCRFQPGTVNGAPKEQWTDLKYAWVPE</sequence>
<dbReference type="Pfam" id="PF03544">
    <property type="entry name" value="TonB_C"/>
    <property type="match status" value="1"/>
</dbReference>
<evidence type="ECO:0000256" key="1">
    <source>
        <dbReference type="ARBA" id="ARBA00004383"/>
    </source>
</evidence>
<name>A0A2S2DQV0_9BURK</name>
<dbReference type="OrthoDB" id="8724624at2"/>
<evidence type="ECO:0000313" key="12">
    <source>
        <dbReference type="Proteomes" id="UP000245820"/>
    </source>
</evidence>